<dbReference type="InterPro" id="IPR010730">
    <property type="entry name" value="HET"/>
</dbReference>
<feature type="domain" description="Heterokaryon incompatibility" evidence="1">
    <location>
        <begin position="103"/>
        <end position="255"/>
    </location>
</feature>
<dbReference type="Pfam" id="PF06985">
    <property type="entry name" value="HET"/>
    <property type="match status" value="1"/>
</dbReference>
<dbReference type="GeneID" id="62236183"/>
<evidence type="ECO:0000259" key="1">
    <source>
        <dbReference type="Pfam" id="PF06985"/>
    </source>
</evidence>
<dbReference type="EMBL" id="RCSX01000028">
    <property type="protein sequence ID" value="KAF7919092.1"/>
    <property type="molecule type" value="Genomic_DNA"/>
</dbReference>
<evidence type="ECO:0000313" key="2">
    <source>
        <dbReference type="EMBL" id="KAF7919092.1"/>
    </source>
</evidence>
<dbReference type="RefSeq" id="XP_038806506.1">
    <property type="nucleotide sequence ID" value="XM_038957033.1"/>
</dbReference>
<dbReference type="Proteomes" id="UP000783213">
    <property type="component" value="Unassembled WGS sequence"/>
</dbReference>
<dbReference type="PANTHER" id="PTHR33112">
    <property type="entry name" value="DOMAIN PROTEIN, PUTATIVE-RELATED"/>
    <property type="match status" value="1"/>
</dbReference>
<dbReference type="PANTHER" id="PTHR33112:SF16">
    <property type="entry name" value="HETEROKARYON INCOMPATIBILITY DOMAIN-CONTAINING PROTEIN"/>
    <property type="match status" value="1"/>
</dbReference>
<name>A0ABQ7IBB3_9HELO</name>
<organism evidence="2 3">
    <name type="scientific">Botrytis deweyae</name>
    <dbReference type="NCBI Taxonomy" id="2478750"/>
    <lineage>
        <taxon>Eukaryota</taxon>
        <taxon>Fungi</taxon>
        <taxon>Dikarya</taxon>
        <taxon>Ascomycota</taxon>
        <taxon>Pezizomycotina</taxon>
        <taxon>Leotiomycetes</taxon>
        <taxon>Helotiales</taxon>
        <taxon>Sclerotiniaceae</taxon>
        <taxon>Botrytis</taxon>
    </lineage>
</organism>
<gene>
    <name evidence="2" type="ORF">EAE98_009412</name>
</gene>
<keyword evidence="3" id="KW-1185">Reference proteome</keyword>
<accession>A0ABQ7IBB3</accession>
<protein>
    <recommendedName>
        <fullName evidence="1">Heterokaryon incompatibility domain-containing protein</fullName>
    </recommendedName>
</protein>
<reference evidence="2 3" key="1">
    <citation type="journal article" date="2020" name="Genome Biol. Evol.">
        <title>Comparative genomics of Sclerotiniaceae.</title>
        <authorList>
            <person name="Valero Jimenez C.A."/>
            <person name="Steentjes M."/>
            <person name="Scholten O.E."/>
            <person name="Van Kan J.A.L."/>
        </authorList>
    </citation>
    <scope>NUCLEOTIDE SEQUENCE [LARGE SCALE GENOMIC DNA]</scope>
    <source>
        <strain evidence="2 3">B1</strain>
    </source>
</reference>
<evidence type="ECO:0000313" key="3">
    <source>
        <dbReference type="Proteomes" id="UP000783213"/>
    </source>
</evidence>
<sequence>MVMYGGLCLQLYVQGDKHKIWPLKHHQAPDPLASNTVEMAREWLRECAENHDGCRVRFNSKSLPSRLIDVGYSDKSGDFSVPHLIDTHGSLPSEMKTGNDWQYVTLSHCWGKSTHLSTKKNTLNERKYAIPVKSLNKTYADAVRVTRELQMRYLWIDSLCIIQDSDEDWIEESSKMCFVYNNAKFNIAAAAALDGDSGFLPKRLSVKIGHVLRSDRKTIARSLWIRPCIQTGNANGEVGISLPCPLFGRAWVLQESILAARTMIYSPVGMHFRCRMSKRSDEDPVKDAGDLDIFVGSKLATFPFLALNKGQKQFYSPREIDTWYQLLEVYSGKQILHRKDKLPAVAGLAYQLGSIIGDTYLAGLWARDFPQALCWLPHRPSSGCVRRSKLPADIEYSAPSWSWASCHTLFSYAPVAFKSAKLLTEDIPPGYYSCPDYENTDILWDAMLVGAHMDFVSNRYGPVKSGSITVKGHLLKIDISCFVSPFRENVAVYNGLALGTFYADAKLDLSKKYWALLLGYERRKTTIKSCSSTKECTLVLLKPMRDGMERRICLGLILMNFGCGSFKRVAYFQKFDAVWPPETRDVVIW</sequence>
<proteinExistence type="predicted"/>
<comment type="caution">
    <text evidence="2">The sequence shown here is derived from an EMBL/GenBank/DDBJ whole genome shotgun (WGS) entry which is preliminary data.</text>
</comment>